<dbReference type="Proteomes" id="UP000265520">
    <property type="component" value="Unassembled WGS sequence"/>
</dbReference>
<feature type="region of interest" description="Disordered" evidence="1">
    <location>
        <begin position="1"/>
        <end position="36"/>
    </location>
</feature>
<feature type="non-terminal residue" evidence="2">
    <location>
        <position position="1"/>
    </location>
</feature>
<comment type="caution">
    <text evidence="2">The sequence shown here is derived from an EMBL/GenBank/DDBJ whole genome shotgun (WGS) entry which is preliminary data.</text>
</comment>
<feature type="compositionally biased region" description="Acidic residues" evidence="1">
    <location>
        <begin position="21"/>
        <end position="36"/>
    </location>
</feature>
<evidence type="ECO:0000256" key="1">
    <source>
        <dbReference type="SAM" id="MobiDB-lite"/>
    </source>
</evidence>
<dbReference type="AlphaFoldDB" id="A0A392UYJ5"/>
<proteinExistence type="predicted"/>
<protein>
    <submittedName>
        <fullName evidence="2">Uncharacterized protein</fullName>
    </submittedName>
</protein>
<name>A0A392UYJ5_9FABA</name>
<keyword evidence="3" id="KW-1185">Reference proteome</keyword>
<sequence length="36" mass="4414">REREAERPVKLWRHHRCQPEPEPEIKDDEPLDLVPL</sequence>
<dbReference type="EMBL" id="LXQA011011121">
    <property type="protein sequence ID" value="MCI81114.1"/>
    <property type="molecule type" value="Genomic_DNA"/>
</dbReference>
<evidence type="ECO:0000313" key="2">
    <source>
        <dbReference type="EMBL" id="MCI81114.1"/>
    </source>
</evidence>
<accession>A0A392UYJ5</accession>
<organism evidence="2 3">
    <name type="scientific">Trifolium medium</name>
    <dbReference type="NCBI Taxonomy" id="97028"/>
    <lineage>
        <taxon>Eukaryota</taxon>
        <taxon>Viridiplantae</taxon>
        <taxon>Streptophyta</taxon>
        <taxon>Embryophyta</taxon>
        <taxon>Tracheophyta</taxon>
        <taxon>Spermatophyta</taxon>
        <taxon>Magnoliopsida</taxon>
        <taxon>eudicotyledons</taxon>
        <taxon>Gunneridae</taxon>
        <taxon>Pentapetalae</taxon>
        <taxon>rosids</taxon>
        <taxon>fabids</taxon>
        <taxon>Fabales</taxon>
        <taxon>Fabaceae</taxon>
        <taxon>Papilionoideae</taxon>
        <taxon>50 kb inversion clade</taxon>
        <taxon>NPAAA clade</taxon>
        <taxon>Hologalegina</taxon>
        <taxon>IRL clade</taxon>
        <taxon>Trifolieae</taxon>
        <taxon>Trifolium</taxon>
    </lineage>
</organism>
<evidence type="ECO:0000313" key="3">
    <source>
        <dbReference type="Proteomes" id="UP000265520"/>
    </source>
</evidence>
<reference evidence="2 3" key="1">
    <citation type="journal article" date="2018" name="Front. Plant Sci.">
        <title>Red Clover (Trifolium pratense) and Zigzag Clover (T. medium) - A Picture of Genomic Similarities and Differences.</title>
        <authorList>
            <person name="Dluhosova J."/>
            <person name="Istvanek J."/>
            <person name="Nedelnik J."/>
            <person name="Repkova J."/>
        </authorList>
    </citation>
    <scope>NUCLEOTIDE SEQUENCE [LARGE SCALE GENOMIC DNA]</scope>
    <source>
        <strain evidence="3">cv. 10/8</strain>
        <tissue evidence="2">Leaf</tissue>
    </source>
</reference>